<reference evidence="1 2" key="1">
    <citation type="journal article" date="2024" name="Front. Microbiol.">
        <title>Novel thermophilic genera Geochorda gen. nov. and Carboxydochorda gen. nov. from the deep terrestrial subsurface reveal the ecophysiological diversity in the class Limnochordia.</title>
        <authorList>
            <person name="Karnachuk O.V."/>
            <person name="Lukina A.P."/>
            <person name="Avakyan M.R."/>
            <person name="Kadnikov V.V."/>
            <person name="Begmatov S."/>
            <person name="Beletsky A.V."/>
            <person name="Vlasova K.G."/>
            <person name="Novikov A.A."/>
            <person name="Shcherbakova V.A."/>
            <person name="Mardanov A.V."/>
            <person name="Ravin N.V."/>
        </authorList>
    </citation>
    <scope>NUCLEOTIDE SEQUENCE [LARGE SCALE GENOMIC DNA]</scope>
    <source>
        <strain evidence="1 2">L945</strain>
    </source>
</reference>
<protein>
    <submittedName>
        <fullName evidence="1">DUF2703 domain-containing protein</fullName>
    </submittedName>
</protein>
<dbReference type="Proteomes" id="UP001332192">
    <property type="component" value="Chromosome"/>
</dbReference>
<organism evidence="1 2">
    <name type="scientific">Carboxydichorda subterranea</name>
    <dbReference type="NCBI Taxonomy" id="3109565"/>
    <lineage>
        <taxon>Bacteria</taxon>
        <taxon>Bacillati</taxon>
        <taxon>Bacillota</taxon>
        <taxon>Limnochordia</taxon>
        <taxon>Limnochordales</taxon>
        <taxon>Geochordaceae</taxon>
        <taxon>Carboxydichorda</taxon>
    </lineage>
</organism>
<dbReference type="RefSeq" id="WP_324715421.1">
    <property type="nucleotide sequence ID" value="NZ_CP141615.1"/>
</dbReference>
<name>A0ABZ1BU33_9FIRM</name>
<dbReference type="EMBL" id="CP141615">
    <property type="protein sequence ID" value="WRP16148.1"/>
    <property type="molecule type" value="Genomic_DNA"/>
</dbReference>
<dbReference type="InterPro" id="IPR021219">
    <property type="entry name" value="DUF2703"/>
</dbReference>
<sequence length="108" mass="12392">MRIEFLYWEECPSHDEALRRLREVLAEEGVRDPVEIIRVDTDEQAEALRFPGSPTIRFDGVDIQPEGAERAGSALTCRAYRVDGRISPLPTKGMIREALRRAWQEPRA</sequence>
<dbReference type="Pfam" id="PF10865">
    <property type="entry name" value="DUF2703"/>
    <property type="match status" value="1"/>
</dbReference>
<accession>A0ABZ1BU33</accession>
<evidence type="ECO:0000313" key="2">
    <source>
        <dbReference type="Proteomes" id="UP001332192"/>
    </source>
</evidence>
<proteinExistence type="predicted"/>
<evidence type="ECO:0000313" key="1">
    <source>
        <dbReference type="EMBL" id="WRP16148.1"/>
    </source>
</evidence>
<keyword evidence="2" id="KW-1185">Reference proteome</keyword>
<gene>
    <name evidence="1" type="ORF">U7230_08505</name>
</gene>